<dbReference type="Pfam" id="PF11171">
    <property type="entry name" value="DUF2958"/>
    <property type="match status" value="1"/>
</dbReference>
<dbReference type="EMBL" id="VYQB01000005">
    <property type="protein sequence ID" value="KAA9018291.1"/>
    <property type="molecule type" value="Genomic_DNA"/>
</dbReference>
<dbReference type="Proteomes" id="UP000326364">
    <property type="component" value="Unassembled WGS sequence"/>
</dbReference>
<dbReference type="RefSeq" id="WP_150425475.1">
    <property type="nucleotide sequence ID" value="NZ_VYQA01000005.1"/>
</dbReference>
<dbReference type="EMBL" id="VYQA01000005">
    <property type="protein sequence ID" value="KAA9030927.1"/>
    <property type="molecule type" value="Genomic_DNA"/>
</dbReference>
<evidence type="ECO:0000313" key="3">
    <source>
        <dbReference type="Proteomes" id="UP000325933"/>
    </source>
</evidence>
<reference evidence="3 4" key="1">
    <citation type="submission" date="2019-09" db="EMBL/GenBank/DDBJ databases">
        <authorList>
            <person name="Feng G."/>
        </authorList>
    </citation>
    <scope>NUCLEOTIDE SEQUENCE [LARGE SCALE GENOMIC DNA]</scope>
    <source>
        <strain evidence="2 3">KACC 19283</strain>
        <strain evidence="1 4">KACC 19284</strain>
    </source>
</reference>
<dbReference type="Proteomes" id="UP000325933">
    <property type="component" value="Unassembled WGS sequence"/>
</dbReference>
<sequence>MEWTKHIRPNDLQQLIINWEEQLPLKGTSGERDYMPVIKLFNPVGAGTWLITECDNDGLAFGLSDLGYPELGYISLEEVFSVRLAAGLMIEQDVHFAAKHTLSEYAALAREKGHITA</sequence>
<proteinExistence type="predicted"/>
<protein>
    <submittedName>
        <fullName evidence="2">DUF2958 domain-containing protein</fullName>
    </submittedName>
</protein>
<comment type="caution">
    <text evidence="2">The sequence shown here is derived from an EMBL/GenBank/DDBJ whole genome shotgun (WGS) entry which is preliminary data.</text>
</comment>
<accession>A0A5J5I3U7</accession>
<organism evidence="2 3">
    <name type="scientific">Sphingobium limneticum</name>
    <dbReference type="NCBI Taxonomy" id="1007511"/>
    <lineage>
        <taxon>Bacteria</taxon>
        <taxon>Pseudomonadati</taxon>
        <taxon>Pseudomonadota</taxon>
        <taxon>Alphaproteobacteria</taxon>
        <taxon>Sphingomonadales</taxon>
        <taxon>Sphingomonadaceae</taxon>
        <taxon>Sphingobium</taxon>
    </lineage>
</organism>
<keyword evidence="4" id="KW-1185">Reference proteome</keyword>
<gene>
    <name evidence="2" type="ORF">F4U95_09220</name>
    <name evidence="1" type="ORF">F4U96_09270</name>
</gene>
<dbReference type="InterPro" id="IPR021341">
    <property type="entry name" value="DUF2958"/>
</dbReference>
<name>A0A5J5I3U7_9SPHN</name>
<evidence type="ECO:0000313" key="4">
    <source>
        <dbReference type="Proteomes" id="UP000326364"/>
    </source>
</evidence>
<dbReference type="AlphaFoldDB" id="A0A5J5I3U7"/>
<evidence type="ECO:0000313" key="1">
    <source>
        <dbReference type="EMBL" id="KAA9018291.1"/>
    </source>
</evidence>
<evidence type="ECO:0000313" key="2">
    <source>
        <dbReference type="EMBL" id="KAA9030927.1"/>
    </source>
</evidence>